<comment type="caution">
    <text evidence="1">The sequence shown here is derived from an EMBL/GenBank/DDBJ whole genome shotgun (WGS) entry which is preliminary data.</text>
</comment>
<dbReference type="InterPro" id="IPR018490">
    <property type="entry name" value="cNMP-bd_dom_sf"/>
</dbReference>
<name>A0ABP2RJ23_RHILU</name>
<gene>
    <name evidence="1" type="ORF">C241_26215</name>
</gene>
<accession>A0ABP2RJ23</accession>
<dbReference type="SUPFAM" id="SSF51206">
    <property type="entry name" value="cAMP-binding domain-like"/>
    <property type="match status" value="1"/>
</dbReference>
<sequence>MLERSNRREETGFLLSLLDAEIQSEVLKASTSLKLSLGDKLFSAGQHIDRVLFLASGIASIVVVSRS</sequence>
<feature type="non-terminal residue" evidence="1">
    <location>
        <position position="67"/>
    </location>
</feature>
<reference evidence="1 2" key="1">
    <citation type="journal article" date="2013" name="Genome Announc.">
        <title>Genome Sequence of Rhizobium lupini HPC(L) Isolated from Saline Desert Soil, Kutch (Gujarat).</title>
        <authorList>
            <person name="Agarwal L."/>
            <person name="Purohit H.J."/>
        </authorList>
    </citation>
    <scope>NUCLEOTIDE SEQUENCE [LARGE SCALE GENOMIC DNA]</scope>
    <source>
        <strain evidence="2">HPC(L)</strain>
    </source>
</reference>
<evidence type="ECO:0000313" key="2">
    <source>
        <dbReference type="Proteomes" id="UP000017668"/>
    </source>
</evidence>
<keyword evidence="2" id="KW-1185">Reference proteome</keyword>
<protein>
    <recommendedName>
        <fullName evidence="3">Cyclic nucleotide-binding domain-containing protein</fullName>
    </recommendedName>
</protein>
<evidence type="ECO:0008006" key="3">
    <source>
        <dbReference type="Google" id="ProtNLM"/>
    </source>
</evidence>
<proteinExistence type="predicted"/>
<evidence type="ECO:0000313" key="1">
    <source>
        <dbReference type="EMBL" id="EKJ93153.1"/>
    </source>
</evidence>
<dbReference type="Proteomes" id="UP000017668">
    <property type="component" value="Unassembled WGS sequence"/>
</dbReference>
<organism evidence="1 2">
    <name type="scientific">Bradyrhizobium lupini HPC(L)</name>
    <dbReference type="NCBI Taxonomy" id="1229491"/>
    <lineage>
        <taxon>Bacteria</taxon>
        <taxon>Pseudomonadati</taxon>
        <taxon>Pseudomonadota</taxon>
        <taxon>Alphaproteobacteria</taxon>
        <taxon>Hyphomicrobiales</taxon>
        <taxon>Nitrobacteraceae</taxon>
        <taxon>Bradyrhizobium</taxon>
    </lineage>
</organism>
<dbReference type="EMBL" id="AMQQ01000051">
    <property type="protein sequence ID" value="EKJ93153.1"/>
    <property type="molecule type" value="Genomic_DNA"/>
</dbReference>